<feature type="region of interest" description="Disordered" evidence="1">
    <location>
        <begin position="1"/>
        <end position="21"/>
    </location>
</feature>
<evidence type="ECO:0000313" key="4">
    <source>
        <dbReference type="Proteomes" id="UP001230188"/>
    </source>
</evidence>
<protein>
    <submittedName>
        <fullName evidence="3">Uncharacterized protein</fullName>
    </submittedName>
</protein>
<evidence type="ECO:0000256" key="2">
    <source>
        <dbReference type="SAM" id="Phobius"/>
    </source>
</evidence>
<name>A0AAD7UGJ1_9STRA</name>
<feature type="transmembrane region" description="Helical" evidence="2">
    <location>
        <begin position="66"/>
        <end position="86"/>
    </location>
</feature>
<evidence type="ECO:0000313" key="3">
    <source>
        <dbReference type="EMBL" id="KAJ8605566.1"/>
    </source>
</evidence>
<dbReference type="Proteomes" id="UP001230188">
    <property type="component" value="Unassembled WGS sequence"/>
</dbReference>
<keyword evidence="2" id="KW-0472">Membrane</keyword>
<keyword evidence="2" id="KW-0812">Transmembrane</keyword>
<dbReference type="AlphaFoldDB" id="A0AAD7UGJ1"/>
<feature type="region of interest" description="Disordered" evidence="1">
    <location>
        <begin position="488"/>
        <end position="513"/>
    </location>
</feature>
<feature type="compositionally biased region" description="Basic and acidic residues" evidence="1">
    <location>
        <begin position="11"/>
        <end position="21"/>
    </location>
</feature>
<feature type="transmembrane region" description="Helical" evidence="2">
    <location>
        <begin position="419"/>
        <end position="438"/>
    </location>
</feature>
<reference evidence="3" key="1">
    <citation type="submission" date="2023-01" db="EMBL/GenBank/DDBJ databases">
        <title>Metagenome sequencing of chrysophaentin producing Chrysophaeum taylorii.</title>
        <authorList>
            <person name="Davison J."/>
            <person name="Bewley C."/>
        </authorList>
    </citation>
    <scope>NUCLEOTIDE SEQUENCE</scope>
    <source>
        <strain evidence="3">NIES-1699</strain>
    </source>
</reference>
<keyword evidence="4" id="KW-1185">Reference proteome</keyword>
<feature type="transmembrane region" description="Helical" evidence="2">
    <location>
        <begin position="274"/>
        <end position="292"/>
    </location>
</feature>
<feature type="transmembrane region" description="Helical" evidence="2">
    <location>
        <begin position="224"/>
        <end position="244"/>
    </location>
</feature>
<dbReference type="EMBL" id="JAQMWT010000314">
    <property type="protein sequence ID" value="KAJ8605566.1"/>
    <property type="molecule type" value="Genomic_DNA"/>
</dbReference>
<proteinExistence type="predicted"/>
<feature type="compositionally biased region" description="Low complexity" evidence="1">
    <location>
        <begin position="493"/>
        <end position="503"/>
    </location>
</feature>
<accession>A0AAD7UGJ1</accession>
<feature type="transmembrane region" description="Helical" evidence="2">
    <location>
        <begin position="376"/>
        <end position="398"/>
    </location>
</feature>
<feature type="transmembrane region" description="Helical" evidence="2">
    <location>
        <begin position="312"/>
        <end position="329"/>
    </location>
</feature>
<evidence type="ECO:0000256" key="1">
    <source>
        <dbReference type="SAM" id="MobiDB-lite"/>
    </source>
</evidence>
<comment type="caution">
    <text evidence="3">The sequence shown here is derived from an EMBL/GenBank/DDBJ whole genome shotgun (WGS) entry which is preliminary data.</text>
</comment>
<sequence length="513" mass="58584">MPPQEEVSLLPKEEAAEPPRREEPTAWLLVLGSLATVLFGASGTSLPRMLQGAEEGKHWYRKQLSLLVTIHITSGCVLGLVGRHLAPQIRSALREAKAADEGNAPSVVEHRWDTLKWTLTMLVSLTHFTDVFEYFVWRQIYGTFKEFFLMETYMFVSGYLSTPVATSRRLRAIWKSVAGAYFVNQLLFLTLVKIAYKWGPVGRLDQTFKDYSSKEAAEINMFEYFWYPFSILYYLADLIMARIAAPTWMELRYPLVMSFVLAVCVQYGGSSGFFALTEFFAFFPYYILGITVKKHARQFAQFLEWKGTRVGLALGFMLMFVVTIVSYGLKNELGLNSVLEHTGWFDAMEGKEGFDFKSDYSGKTLWFAWYDNVGGIPLRFLMIAAAISLFGGGSDPVVFKLPFGGFELDITQQGKNSMANYILHYYLKFLLAFTPLFLPSHYGIPKILLICFIVFVQANFWMWPPVQRFLKPIFLAPNMDFLLAPPEDLPSRQHQQQHQQHQQKGVVVASKKP</sequence>
<gene>
    <name evidence="3" type="ORF">CTAYLR_000145</name>
</gene>
<feature type="transmembrane region" description="Helical" evidence="2">
    <location>
        <begin position="444"/>
        <end position="463"/>
    </location>
</feature>
<feature type="transmembrane region" description="Helical" evidence="2">
    <location>
        <begin position="26"/>
        <end position="46"/>
    </location>
</feature>
<keyword evidence="2" id="KW-1133">Transmembrane helix</keyword>
<organism evidence="3 4">
    <name type="scientific">Chrysophaeum taylorii</name>
    <dbReference type="NCBI Taxonomy" id="2483200"/>
    <lineage>
        <taxon>Eukaryota</taxon>
        <taxon>Sar</taxon>
        <taxon>Stramenopiles</taxon>
        <taxon>Ochrophyta</taxon>
        <taxon>Pelagophyceae</taxon>
        <taxon>Pelagomonadales</taxon>
        <taxon>Pelagomonadaceae</taxon>
        <taxon>Chrysophaeum</taxon>
    </lineage>
</organism>